<feature type="compositionally biased region" description="Basic and acidic residues" evidence="1">
    <location>
        <begin position="59"/>
        <end position="72"/>
    </location>
</feature>
<evidence type="ECO:0000256" key="1">
    <source>
        <dbReference type="SAM" id="MobiDB-lite"/>
    </source>
</evidence>
<dbReference type="InterPro" id="IPR018649">
    <property type="entry name" value="SHOCT"/>
</dbReference>
<accession>A0A0R1QMB1</accession>
<keyword evidence="5" id="KW-1185">Reference proteome</keyword>
<evidence type="ECO:0000256" key="2">
    <source>
        <dbReference type="SAM" id="Phobius"/>
    </source>
</evidence>
<feature type="region of interest" description="Disordered" evidence="1">
    <location>
        <begin position="56"/>
        <end position="78"/>
    </location>
</feature>
<evidence type="ECO:0000313" key="4">
    <source>
        <dbReference type="EMBL" id="KRL45724.1"/>
    </source>
</evidence>
<sequence length="114" mass="12838">MIYMSKRGGLGCGGAFILILGIAVLINYWYIFVAIAVLGGAIWYYYHQKEVQDAQAQADADRQQSETERKEAQAGSQVDQIRRFKQLLDEGAITQSEFDQQKAKILGNDDTLKF</sequence>
<organism evidence="4 5">
    <name type="scientific">Lacticaseibacillus manihotivorans DSM 13343 = JCM 12514</name>
    <dbReference type="NCBI Taxonomy" id="1423769"/>
    <lineage>
        <taxon>Bacteria</taxon>
        <taxon>Bacillati</taxon>
        <taxon>Bacillota</taxon>
        <taxon>Bacilli</taxon>
        <taxon>Lactobacillales</taxon>
        <taxon>Lactobacillaceae</taxon>
        <taxon>Lacticaseibacillus</taxon>
    </lineage>
</organism>
<feature type="transmembrane region" description="Helical" evidence="2">
    <location>
        <begin position="12"/>
        <end position="45"/>
    </location>
</feature>
<dbReference type="PATRIC" id="fig|1423769.4.peg.641"/>
<evidence type="ECO:0000313" key="5">
    <source>
        <dbReference type="Proteomes" id="UP000051790"/>
    </source>
</evidence>
<feature type="domain" description="SHOCT" evidence="3">
    <location>
        <begin position="79"/>
        <end position="106"/>
    </location>
</feature>
<dbReference type="Pfam" id="PF09851">
    <property type="entry name" value="SHOCT"/>
    <property type="match status" value="1"/>
</dbReference>
<proteinExistence type="predicted"/>
<dbReference type="AlphaFoldDB" id="A0A0R1QMB1"/>
<evidence type="ECO:0000259" key="3">
    <source>
        <dbReference type="Pfam" id="PF09851"/>
    </source>
</evidence>
<dbReference type="Proteomes" id="UP000051790">
    <property type="component" value="Unassembled WGS sequence"/>
</dbReference>
<keyword evidence="2" id="KW-0472">Membrane</keyword>
<name>A0A0R1QMB1_9LACO</name>
<gene>
    <name evidence="4" type="ORF">FD01_GL000603</name>
</gene>
<keyword evidence="2" id="KW-1133">Transmembrane helix</keyword>
<keyword evidence="2" id="KW-0812">Transmembrane</keyword>
<dbReference type="EMBL" id="AZEU01000118">
    <property type="protein sequence ID" value="KRL45724.1"/>
    <property type="molecule type" value="Genomic_DNA"/>
</dbReference>
<reference evidence="4 5" key="1">
    <citation type="journal article" date="2015" name="Genome Announc.">
        <title>Expanding the biotechnology potential of lactobacilli through comparative genomics of 213 strains and associated genera.</title>
        <authorList>
            <person name="Sun Z."/>
            <person name="Harris H.M."/>
            <person name="McCann A."/>
            <person name="Guo C."/>
            <person name="Argimon S."/>
            <person name="Zhang W."/>
            <person name="Yang X."/>
            <person name="Jeffery I.B."/>
            <person name="Cooney J.C."/>
            <person name="Kagawa T.F."/>
            <person name="Liu W."/>
            <person name="Song Y."/>
            <person name="Salvetti E."/>
            <person name="Wrobel A."/>
            <person name="Rasinkangas P."/>
            <person name="Parkhill J."/>
            <person name="Rea M.C."/>
            <person name="O'Sullivan O."/>
            <person name="Ritari J."/>
            <person name="Douillard F.P."/>
            <person name="Paul Ross R."/>
            <person name="Yang R."/>
            <person name="Briner A.E."/>
            <person name="Felis G.E."/>
            <person name="de Vos W.M."/>
            <person name="Barrangou R."/>
            <person name="Klaenhammer T.R."/>
            <person name="Caufield P.W."/>
            <person name="Cui Y."/>
            <person name="Zhang H."/>
            <person name="O'Toole P.W."/>
        </authorList>
    </citation>
    <scope>NUCLEOTIDE SEQUENCE [LARGE SCALE GENOMIC DNA]</scope>
    <source>
        <strain evidence="4 5">DSM 13343</strain>
    </source>
</reference>
<comment type="caution">
    <text evidence="4">The sequence shown here is derived from an EMBL/GenBank/DDBJ whole genome shotgun (WGS) entry which is preliminary data.</text>
</comment>
<protein>
    <recommendedName>
        <fullName evidence="3">SHOCT domain-containing protein</fullName>
    </recommendedName>
</protein>